<comment type="caution">
    <text evidence="2">The sequence shown here is derived from an EMBL/GenBank/DDBJ whole genome shotgun (WGS) entry which is preliminary data.</text>
</comment>
<protein>
    <recommendedName>
        <fullName evidence="1">RNase H type-1 domain-containing protein</fullName>
    </recommendedName>
</protein>
<keyword evidence="3" id="KW-1185">Reference proteome</keyword>
<gene>
    <name evidence="2" type="primary">A08p030830.1_BraROA</name>
    <name evidence="2" type="ORF">IGI04_031740</name>
</gene>
<evidence type="ECO:0000313" key="2">
    <source>
        <dbReference type="EMBL" id="KAG5390199.1"/>
    </source>
</evidence>
<name>A0ABQ7LUF8_BRACM</name>
<dbReference type="Pfam" id="PF13456">
    <property type="entry name" value="RVT_3"/>
    <property type="match status" value="1"/>
</dbReference>
<dbReference type="Proteomes" id="UP000823674">
    <property type="component" value="Chromosome A08"/>
</dbReference>
<evidence type="ECO:0000313" key="3">
    <source>
        <dbReference type="Proteomes" id="UP000823674"/>
    </source>
</evidence>
<evidence type="ECO:0000259" key="1">
    <source>
        <dbReference type="Pfam" id="PF13456"/>
    </source>
</evidence>
<feature type="domain" description="RNase H type-1" evidence="1">
    <location>
        <begin position="1"/>
        <end position="80"/>
    </location>
</feature>
<organism evidence="2 3">
    <name type="scientific">Brassica rapa subsp. trilocularis</name>
    <dbReference type="NCBI Taxonomy" id="1813537"/>
    <lineage>
        <taxon>Eukaryota</taxon>
        <taxon>Viridiplantae</taxon>
        <taxon>Streptophyta</taxon>
        <taxon>Embryophyta</taxon>
        <taxon>Tracheophyta</taxon>
        <taxon>Spermatophyta</taxon>
        <taxon>Magnoliopsida</taxon>
        <taxon>eudicotyledons</taxon>
        <taxon>Gunneridae</taxon>
        <taxon>Pentapetalae</taxon>
        <taxon>rosids</taxon>
        <taxon>malvids</taxon>
        <taxon>Brassicales</taxon>
        <taxon>Brassicaceae</taxon>
        <taxon>Brassiceae</taxon>
        <taxon>Brassica</taxon>
    </lineage>
</organism>
<proteinExistence type="predicted"/>
<reference evidence="2 3" key="1">
    <citation type="submission" date="2021-03" db="EMBL/GenBank/DDBJ databases">
        <authorList>
            <person name="King G.J."/>
            <person name="Bancroft I."/>
            <person name="Baten A."/>
            <person name="Bloomfield J."/>
            <person name="Borpatragohain P."/>
            <person name="He Z."/>
            <person name="Irish N."/>
            <person name="Irwin J."/>
            <person name="Liu K."/>
            <person name="Mauleon R.P."/>
            <person name="Moore J."/>
            <person name="Morris R."/>
            <person name="Ostergaard L."/>
            <person name="Wang B."/>
            <person name="Wells R."/>
        </authorList>
    </citation>
    <scope>NUCLEOTIDE SEQUENCE [LARGE SCALE GENOMIC DNA]</scope>
    <source>
        <strain evidence="2">R-o-18</strain>
        <tissue evidence="2">Leaf</tissue>
    </source>
</reference>
<dbReference type="InterPro" id="IPR002156">
    <property type="entry name" value="RNaseH_domain"/>
</dbReference>
<dbReference type="EMBL" id="JADBGQ010000007">
    <property type="protein sequence ID" value="KAG5390199.1"/>
    <property type="molecule type" value="Genomic_DNA"/>
</dbReference>
<sequence length="95" mass="10426">MAEVLAVRASVGHALSLNINITWLRSNCKGLIQTIITDQRLVEFFGVISDIESLIVSSFFTFHASFISKSSNGHADSLAKISFYNRVLLLGSCPH</sequence>
<accession>A0ABQ7LUF8</accession>